<gene>
    <name evidence="7" type="ORF">MNBD_UNCLBAC01-174</name>
</gene>
<dbReference type="InterPro" id="IPR011923">
    <property type="entry name" value="RodA/MrdB"/>
</dbReference>
<evidence type="ECO:0000256" key="4">
    <source>
        <dbReference type="ARBA" id="ARBA00022989"/>
    </source>
</evidence>
<feature type="transmembrane region" description="Helical" evidence="6">
    <location>
        <begin position="95"/>
        <end position="117"/>
    </location>
</feature>
<evidence type="ECO:0000256" key="6">
    <source>
        <dbReference type="SAM" id="Phobius"/>
    </source>
</evidence>
<dbReference type="PANTHER" id="PTHR30474">
    <property type="entry name" value="CELL CYCLE PROTEIN"/>
    <property type="match status" value="1"/>
</dbReference>
<accession>A0A3B1DAE2</accession>
<dbReference type="GO" id="GO:0008360">
    <property type="term" value="P:regulation of cell shape"/>
    <property type="evidence" value="ECO:0007669"/>
    <property type="project" value="UniProtKB-KW"/>
</dbReference>
<feature type="transmembrane region" description="Helical" evidence="6">
    <location>
        <begin position="9"/>
        <end position="27"/>
    </location>
</feature>
<feature type="transmembrane region" description="Helical" evidence="6">
    <location>
        <begin position="69"/>
        <end position="89"/>
    </location>
</feature>
<evidence type="ECO:0000313" key="7">
    <source>
        <dbReference type="EMBL" id="VAX37722.1"/>
    </source>
</evidence>
<keyword evidence="4 6" id="KW-1133">Transmembrane helix</keyword>
<dbReference type="HAMAP" id="MF_02079">
    <property type="entry name" value="PGT_RodA"/>
    <property type="match status" value="1"/>
</dbReference>
<evidence type="ECO:0000256" key="5">
    <source>
        <dbReference type="ARBA" id="ARBA00023136"/>
    </source>
</evidence>
<dbReference type="GO" id="GO:0051301">
    <property type="term" value="P:cell division"/>
    <property type="evidence" value="ECO:0007669"/>
    <property type="project" value="InterPro"/>
</dbReference>
<keyword evidence="5 6" id="KW-0472">Membrane</keyword>
<comment type="subcellular location">
    <subcellularLocation>
        <location evidence="1">Membrane</location>
        <topology evidence="1">Multi-pass membrane protein</topology>
    </subcellularLocation>
</comment>
<sequence length="368" mass="41392">MNKNISKKIWLYTIAIMGIGLVALYSASFGNVRVPQKIFYDQLACALLGLGLMYGLSKVDYRRFYDAAYLFYALNVFLLIFVLVGGRHALGAQRWLTIGGISFQPSEITKLALILMLGRYFANRRPSLSFDFRNRVYVLFRDIIIPFVLTSISMLLVFKQPDLGTSLLLLGIFLVMLFASDLEYRYFFGILGLGLAVVPFAWNVLKSYQKDRLLVFLNPNIDPLGAGYTIIQSKIAIGSGQVFGKGWLSGTQNQLNFLPERHTDFIFSVIGEEWGLLGTCILVLFYFLLINTSLNIAVQIKDKFGMLVTVGIVSILTLQVIINIGMVMGMFPIVGLTLPFVSYGRSSFLIFAIMMGFLLNLSRKRKIF</sequence>
<dbReference type="PANTHER" id="PTHR30474:SF1">
    <property type="entry name" value="PEPTIDOGLYCAN GLYCOSYLTRANSFERASE MRDB"/>
    <property type="match status" value="1"/>
</dbReference>
<evidence type="ECO:0000256" key="2">
    <source>
        <dbReference type="ARBA" id="ARBA00022692"/>
    </source>
</evidence>
<evidence type="ECO:0000256" key="3">
    <source>
        <dbReference type="ARBA" id="ARBA00022960"/>
    </source>
</evidence>
<reference evidence="7" key="1">
    <citation type="submission" date="2018-06" db="EMBL/GenBank/DDBJ databases">
        <authorList>
            <person name="Zhirakovskaya E."/>
        </authorList>
    </citation>
    <scope>NUCLEOTIDE SEQUENCE</scope>
</reference>
<dbReference type="InterPro" id="IPR001182">
    <property type="entry name" value="FtsW/RodA"/>
</dbReference>
<feature type="transmembrane region" description="Helical" evidence="6">
    <location>
        <begin position="306"/>
        <end position="334"/>
    </location>
</feature>
<dbReference type="NCBIfam" id="NF037961">
    <property type="entry name" value="RodA_shape"/>
    <property type="match status" value="1"/>
</dbReference>
<protein>
    <submittedName>
        <fullName evidence="7">Rod shape-determining protein RodA</fullName>
    </submittedName>
</protein>
<dbReference type="NCBIfam" id="TIGR02210">
    <property type="entry name" value="rodA_shape"/>
    <property type="match status" value="1"/>
</dbReference>
<feature type="transmembrane region" description="Helical" evidence="6">
    <location>
        <begin position="138"/>
        <end position="157"/>
    </location>
</feature>
<evidence type="ECO:0000256" key="1">
    <source>
        <dbReference type="ARBA" id="ARBA00004141"/>
    </source>
</evidence>
<dbReference type="GO" id="GO:0032153">
    <property type="term" value="C:cell division site"/>
    <property type="evidence" value="ECO:0007669"/>
    <property type="project" value="TreeGrafter"/>
</dbReference>
<dbReference type="GO" id="GO:0005886">
    <property type="term" value="C:plasma membrane"/>
    <property type="evidence" value="ECO:0007669"/>
    <property type="project" value="TreeGrafter"/>
</dbReference>
<dbReference type="AlphaFoldDB" id="A0A3B1DAE2"/>
<keyword evidence="2 6" id="KW-0812">Transmembrane</keyword>
<dbReference type="GO" id="GO:0015648">
    <property type="term" value="F:lipid-linked peptidoglycan transporter activity"/>
    <property type="evidence" value="ECO:0007669"/>
    <property type="project" value="TreeGrafter"/>
</dbReference>
<name>A0A3B1DAE2_9ZZZZ</name>
<organism evidence="7">
    <name type="scientific">hydrothermal vent metagenome</name>
    <dbReference type="NCBI Taxonomy" id="652676"/>
    <lineage>
        <taxon>unclassified sequences</taxon>
        <taxon>metagenomes</taxon>
        <taxon>ecological metagenomes</taxon>
    </lineage>
</organism>
<feature type="transmembrane region" description="Helical" evidence="6">
    <location>
        <begin position="186"/>
        <end position="205"/>
    </location>
</feature>
<dbReference type="EMBL" id="UOGJ01000136">
    <property type="protein sequence ID" value="VAX37722.1"/>
    <property type="molecule type" value="Genomic_DNA"/>
</dbReference>
<feature type="transmembrane region" description="Helical" evidence="6">
    <location>
        <begin position="340"/>
        <end position="361"/>
    </location>
</feature>
<feature type="transmembrane region" description="Helical" evidence="6">
    <location>
        <begin position="39"/>
        <end position="57"/>
    </location>
</feature>
<feature type="transmembrane region" description="Helical" evidence="6">
    <location>
        <begin position="163"/>
        <end position="179"/>
    </location>
</feature>
<dbReference type="Pfam" id="PF01098">
    <property type="entry name" value="FTSW_RODA_SPOVE"/>
    <property type="match status" value="1"/>
</dbReference>
<feature type="transmembrane region" description="Helical" evidence="6">
    <location>
        <begin position="274"/>
        <end position="294"/>
    </location>
</feature>
<keyword evidence="3" id="KW-0133">Cell shape</keyword>
<proteinExistence type="inferred from homology"/>